<evidence type="ECO:0000256" key="1">
    <source>
        <dbReference type="ARBA" id="ARBA00004613"/>
    </source>
</evidence>
<protein>
    <submittedName>
        <fullName evidence="6">Uncharacterized protein</fullName>
    </submittedName>
</protein>
<evidence type="ECO:0000313" key="6">
    <source>
        <dbReference type="EMBL" id="VAW58989.1"/>
    </source>
</evidence>
<dbReference type="Pfam" id="PF18884">
    <property type="entry name" value="TSP3_bac"/>
    <property type="match status" value="4"/>
</dbReference>
<proteinExistence type="predicted"/>
<dbReference type="InterPro" id="IPR013783">
    <property type="entry name" value="Ig-like_fold"/>
</dbReference>
<feature type="non-terminal residue" evidence="6">
    <location>
        <position position="2652"/>
    </location>
</feature>
<name>A0A3B0XBS3_9ZZZZ</name>
<keyword evidence="4" id="KW-0106">Calcium</keyword>
<feature type="compositionally biased region" description="Acidic residues" evidence="5">
    <location>
        <begin position="1925"/>
        <end position="1935"/>
    </location>
</feature>
<dbReference type="Gene3D" id="2.60.40.10">
    <property type="entry name" value="Immunoglobulins"/>
    <property type="match status" value="1"/>
</dbReference>
<keyword evidence="2" id="KW-0964">Secreted</keyword>
<evidence type="ECO:0000256" key="5">
    <source>
        <dbReference type="SAM" id="MobiDB-lite"/>
    </source>
</evidence>
<gene>
    <name evidence="6" type="ORF">MNBD_GAMMA11-1616</name>
</gene>
<feature type="region of interest" description="Disordered" evidence="5">
    <location>
        <begin position="1916"/>
        <end position="1935"/>
    </location>
</feature>
<dbReference type="InterPro" id="IPR059100">
    <property type="entry name" value="TSP3_bac"/>
</dbReference>
<dbReference type="InterPro" id="IPR011047">
    <property type="entry name" value="Quinoprotein_ADH-like_sf"/>
</dbReference>
<keyword evidence="3" id="KW-0732">Signal</keyword>
<evidence type="ECO:0000256" key="4">
    <source>
        <dbReference type="ARBA" id="ARBA00022837"/>
    </source>
</evidence>
<dbReference type="InterPro" id="IPR008964">
    <property type="entry name" value="Invasin/intimin_cell_adhesion"/>
</dbReference>
<accession>A0A3B0XBS3</accession>
<evidence type="ECO:0000256" key="3">
    <source>
        <dbReference type="ARBA" id="ARBA00022729"/>
    </source>
</evidence>
<organism evidence="6">
    <name type="scientific">hydrothermal vent metagenome</name>
    <dbReference type="NCBI Taxonomy" id="652676"/>
    <lineage>
        <taxon>unclassified sequences</taxon>
        <taxon>metagenomes</taxon>
        <taxon>ecological metagenomes</taxon>
    </lineage>
</organism>
<dbReference type="EMBL" id="UOFG01000056">
    <property type="protein sequence ID" value="VAW58989.1"/>
    <property type="molecule type" value="Genomic_DNA"/>
</dbReference>
<sequence length="2652" mass="279905">SGLVSNQWLRTDANAANLVINALVDGAQVDSQTITLVANDSTPDNVTLLQPIANSSVTEGESLTVQYTASESVASSLRYIEVELLNFNQQVQATYLLSASAARIDIAVPAVAVQETLTVRVRAYYTDSYRYSETQQSIIVNPALAQPAFTLTGLSADIMAGSTLSLAVENAQPADANISIRVLDQTQTLLAAGDQSLQFNVPSTATQLSVSVTLDDGLGNQTTTQYTVQVLNGINLQASTATQLFNHALAGVGSGLFAVENRLLDTQSTVLKSFSDNISALAHIDAAILVAIENAGLQVIDPQQNYALISQLELTGSVQKLFVSQDTLDIIYNDRIDRYKRQGLNFEFDKTLSLSGTFVNAVRWNDHLVVNTTTQISAYTQSSLSRTISIPGTYSSLLGDTQGDVDYLYASNADGSLLQVDKAWQTNSTALNITAERLIKLQDYIVALDSNNSGSQTAGDNGALQLIDARNAQQLSIIGRYTFNFASSTGSSTANAILSQGKIWVGDNAGQVIDLLAQNAPAIELYRTSQLQGSINNLAAGNGRWLAGAEFYGAIFYNRDGTGTWRESVYPAPFTEATTEVAINQGDAYLLQPDFLRITRINNQQKASTVLSGERYEHFSVAENSILASVGSRLILQSTLVTTDTEELTIDPAEIILNIESVGNAYYVSLSNGLIYQLDTTGWPQQSLKTTQILSNATAVNQFVVNGDWLVFAEGAQLTRVSLNDFQQQTYTAAGNITALSFHQGQVWFAHQQQIQAINADSWTVVAQLTQLLDAQIDAIALQGNQLIASLQNQGIRILEIAPGLIGEDSSLSAPLHHQIYTYDALIDMTLNSPYAINSVAWYINNELQLTTTQAPFAEPLKLPASILNGANFDISIKVETIWGNVLSSVTRQQRLQSENLPANNFSVQLQIENDYLPTPVKMTASVINATQPVARVEFYKSDQLNGVYQLLEGFTRPAYIAYNVFSAAESGHYIKARAIDIYENVTESPALQIQRIVDNALPVIAFDVQGQLLNTNPVAGHDYTLNANITELGGSGLDLAILWRNDVIVATTYTNPTLTYTEVNPQAGAVYDYRVTAWDNSGNQSSNAISYTISTDAAPIINAITVPASVREQSQFSVNINASDDIQLTNLSITWNGATTQQSLAQANLSNNFSVSDNRTLRVAGSVTENISVTVTDAAGQTDTLTQAVLVVADQIPDASQLVFNTPQYAFYGENARVSVTNLSAADDSAATKLIVDVYEVTASGDQFIQSLTGSSALNILLPMPGTASVNNLFTFNLRITDELGQVSTSADQTIQVITQPNSVQLFDGGDTTLNPAQVSVGELINMQVRVLDATAQPVPGQAVRWTLQRPDLSSVVLGTTSNDVNGIATIAVPVQNVSGQYQISADLIGFASVAAAQHTLNVLPASVTQMQIENISAIAVTESFNITLNLLDNFGNRVTSDNTQQVELTITDAGFNFAPGNNIVVQPLAQGEKATITFVNGQAIVPVSSSQLVGSYQAQISYPANTLISNYDHDGNPLTSTLPVSAITLTTQAAAPAQLLFTELSKTNVATGDVNILETTEVVSMNLQLQDIYGNQVIRTGNVDANYTLILSASGSATIDNQAGSISLQMIQGSLNFAVTDNTPETITLAIVDMQPVATGLTLDATYSLTFAKAPVGIINTDYTWDTATESLTSLVFDFIEPVQQRVLPVGQVETLTPVSIDLDVNSVLTPVTGTISINGAQVTFTPDNLAFELNRCYNYSTAQSNLVDVAVQQPVQAQSAQICTPTVAIRELPVPYAIVGQNVSLSVIMGTKTDGTLVAMNDIPSSRIQFGSVTGLWSLETQNIFTPNVANDGEIINLSVSGQFEGAPLRVANSLAIRALNGVDDFDGDGLSNALEVSISLDPTLKDTDGNGIEDGDEDFDNDGLSNILEVQNNTDLTNPDTDGDGLSDGDEVNLYGTDPTTQFSDSDTVPDGVEIDAGSDPLDGQVAAVTLANVQSIRVEPAQLSLNLAVDTTPFTLSVFADVLVNGINFDVDVTDVFAAQILFSSSDTTIATYTAGVGYQLVGAGTANLQAVLDVHTAVSTLSVSNIQTAGDVLLIDTSVDYTEDVNMTSLTMQQGVVNSTSIVIVDGDVNIGGTGLSNIIASELRINGNLIIDGGTLELKLAQALQVSGDVTIINGGQLTTTALDVNVRTSYDLLMNVGGTLTVDSTSSIDVTGTGYPANYYGPDFIYNGGRVEANCHAGTNRQGSGVTCVPYGRYERARYAGGGTGGATGGGVLEVFAANLVLDGTLKANGSVGSSTGGGAGGSIHVQVANLSGTGQMEAYGQGDSNNTYIGGGGRISVYSTDRTGYSGTYITTEASVPGVNGGAGTVYLKDTGATYGHLIMDNAGHQTLRDSTPIRSVGRHIITGVVNAGTDATGATIWDITVSGTPWQASGQSAGVGIDKGLDGIEIDLDASDVSGTLHTVVSNTVDTITVITADDLSGVLNNELVGVHSFESLTILGNASPDFGDDRVVLVNDVVLDNTALEVSTEIYVPGNLTLNNGSVLTTRTAVVSGAVVNDLNLTVGGTLTVDSTSSIDVNGAGYPANYYGPDFIYNGGRVEANCHAGTNRQGSGVTCVPYGRYERARYAGGGTGGATGGGVLEVFAANLVLDGTLKANGSVGSSTGG</sequence>
<evidence type="ECO:0000256" key="2">
    <source>
        <dbReference type="ARBA" id="ARBA00022525"/>
    </source>
</evidence>
<dbReference type="SUPFAM" id="SSF50998">
    <property type="entry name" value="Quinoprotein alcohol dehydrogenase-like"/>
    <property type="match status" value="1"/>
</dbReference>
<reference evidence="6" key="1">
    <citation type="submission" date="2018-06" db="EMBL/GenBank/DDBJ databases">
        <authorList>
            <person name="Zhirakovskaya E."/>
        </authorList>
    </citation>
    <scope>NUCLEOTIDE SEQUENCE</scope>
</reference>
<dbReference type="SUPFAM" id="SSF49373">
    <property type="entry name" value="Invasin/intimin cell-adhesion fragments"/>
    <property type="match status" value="1"/>
</dbReference>
<comment type="subcellular location">
    <subcellularLocation>
        <location evidence="1">Secreted</location>
    </subcellularLocation>
</comment>
<feature type="non-terminal residue" evidence="6">
    <location>
        <position position="1"/>
    </location>
</feature>